<dbReference type="Proteomes" id="UP000280296">
    <property type="component" value="Unassembled WGS sequence"/>
</dbReference>
<evidence type="ECO:0008006" key="4">
    <source>
        <dbReference type="Google" id="ProtNLM"/>
    </source>
</evidence>
<protein>
    <recommendedName>
        <fullName evidence="4">Neutral/alkaline non-lysosomal ceramidase N-terminal domain-containing protein</fullName>
    </recommendedName>
</protein>
<evidence type="ECO:0000313" key="2">
    <source>
        <dbReference type="EMBL" id="RUL82083.1"/>
    </source>
</evidence>
<proteinExistence type="predicted"/>
<gene>
    <name evidence="2" type="ORF">TsocGM_24020</name>
</gene>
<feature type="signal peptide" evidence="1">
    <location>
        <begin position="1"/>
        <end position="24"/>
    </location>
</feature>
<evidence type="ECO:0000313" key="3">
    <source>
        <dbReference type="Proteomes" id="UP000280296"/>
    </source>
</evidence>
<accession>A0A432MD80</accession>
<reference evidence="2 3" key="2">
    <citation type="submission" date="2019-01" db="EMBL/GenBank/DDBJ databases">
        <title>Tautonia sociabilis, a novel thermotolerant planctomycete of Isosphaeraceae family, isolated from a 4000 m deep subterranean habitat.</title>
        <authorList>
            <person name="Kovaleva O.L."/>
            <person name="Elcheninov A.G."/>
            <person name="Van Heerden E."/>
            <person name="Toshchakov S.V."/>
            <person name="Novikov A."/>
            <person name="Bonch-Osmolovskaya E.A."/>
            <person name="Kublanov I.V."/>
        </authorList>
    </citation>
    <scope>NUCLEOTIDE SEQUENCE [LARGE SCALE GENOMIC DNA]</scope>
    <source>
        <strain evidence="2 3">GM2012</strain>
    </source>
</reference>
<keyword evidence="3" id="KW-1185">Reference proteome</keyword>
<dbReference type="AlphaFoldDB" id="A0A432MD80"/>
<organism evidence="2 3">
    <name type="scientific">Tautonia sociabilis</name>
    <dbReference type="NCBI Taxonomy" id="2080755"/>
    <lineage>
        <taxon>Bacteria</taxon>
        <taxon>Pseudomonadati</taxon>
        <taxon>Planctomycetota</taxon>
        <taxon>Planctomycetia</taxon>
        <taxon>Isosphaerales</taxon>
        <taxon>Isosphaeraceae</taxon>
        <taxon>Tautonia</taxon>
    </lineage>
</organism>
<comment type="caution">
    <text evidence="2">The sequence shown here is derived from an EMBL/GenBank/DDBJ whole genome shotgun (WGS) entry which is preliminary data.</text>
</comment>
<evidence type="ECO:0000256" key="1">
    <source>
        <dbReference type="SAM" id="SignalP"/>
    </source>
</evidence>
<feature type="chain" id="PRO_5019547951" description="Neutral/alkaline non-lysosomal ceramidase N-terminal domain-containing protein" evidence="1">
    <location>
        <begin position="25"/>
        <end position="441"/>
    </location>
</feature>
<dbReference type="RefSeq" id="WP_126728007.1">
    <property type="nucleotide sequence ID" value="NZ_RYZH01000077.1"/>
</dbReference>
<dbReference type="OrthoDB" id="622550at2"/>
<sequence>MTCPRFARRVALLAALLAAPEAQAEDGQFPVQSNLNAGAARAEITPELPEGGLDVVGHPRHVTGVRDPIRAEVLVLDDGQTRAAIVTFDLASAWPALVSAARRAVSEEAGVPQDHILVAVSHNHSGPGYDPESPWAKEVEGKLRAAAAEASSALRPVSIGYAEDRISFSINRRKVINGQAVVRLNPEGPNDPRVKVLRFDDGSSLTPVAVLMQAVCHPCFFTWGDDGTPPYPDGYPKMSADFPGEARRFVEMTYGGATTALFLQGCAGDIRPNLPGHPYRCADEADIQWAGRDLGGAVVRALASSVVREHLRERPTYYRIRVAREVVELPGKDGPVSGELMALKVGPFLLLTMPGEPMVEYGFNLERLIADRAVPIVVGYANGHVGYIATAASYAVGGYEPGMSPLAPEAEPLIYEALDRLADQVIGDVFEVFSKRPVDSK</sequence>
<reference evidence="2 3" key="1">
    <citation type="submission" date="2018-12" db="EMBL/GenBank/DDBJ databases">
        <authorList>
            <person name="Toschakov S.V."/>
        </authorList>
    </citation>
    <scope>NUCLEOTIDE SEQUENCE [LARGE SCALE GENOMIC DNA]</scope>
    <source>
        <strain evidence="2 3">GM2012</strain>
    </source>
</reference>
<name>A0A432MD80_9BACT</name>
<dbReference type="EMBL" id="RYZH01000077">
    <property type="protein sequence ID" value="RUL82083.1"/>
    <property type="molecule type" value="Genomic_DNA"/>
</dbReference>
<keyword evidence="1" id="KW-0732">Signal</keyword>